<evidence type="ECO:0000256" key="3">
    <source>
        <dbReference type="ARBA" id="ARBA00022825"/>
    </source>
</evidence>
<dbReference type="PANTHER" id="PTHR24257">
    <property type="entry name" value="CHYMOTRYPSIN-LIKE ELASTASE FAMILY MEMBER"/>
    <property type="match status" value="1"/>
</dbReference>
<dbReference type="PROSITE" id="PS00135">
    <property type="entry name" value="TRYPSIN_SER"/>
    <property type="match status" value="1"/>
</dbReference>
<feature type="domain" description="Peptidase S1" evidence="6">
    <location>
        <begin position="59"/>
        <end position="297"/>
    </location>
</feature>
<dbReference type="InterPro" id="IPR001254">
    <property type="entry name" value="Trypsin_dom"/>
</dbReference>
<evidence type="ECO:0000313" key="8">
    <source>
        <dbReference type="Proteomes" id="UP001497497"/>
    </source>
</evidence>
<dbReference type="PANTHER" id="PTHR24257:SF17">
    <property type="match status" value="1"/>
</dbReference>
<dbReference type="InterPro" id="IPR009003">
    <property type="entry name" value="Peptidase_S1_PA"/>
</dbReference>
<protein>
    <recommendedName>
        <fullName evidence="6">Peptidase S1 domain-containing protein</fullName>
    </recommendedName>
</protein>
<gene>
    <name evidence="7" type="ORF">GSLYS_00016031001</name>
</gene>
<keyword evidence="2 5" id="KW-0378">Hydrolase</keyword>
<dbReference type="EMBL" id="CAXITT010000486">
    <property type="protein sequence ID" value="CAL1542437.1"/>
    <property type="molecule type" value="Genomic_DNA"/>
</dbReference>
<name>A0AAV2I6S7_LYMST</name>
<dbReference type="Pfam" id="PF00089">
    <property type="entry name" value="Trypsin"/>
    <property type="match status" value="1"/>
</dbReference>
<evidence type="ECO:0000256" key="4">
    <source>
        <dbReference type="ARBA" id="ARBA00023157"/>
    </source>
</evidence>
<comment type="caution">
    <text evidence="7">The sequence shown here is derived from an EMBL/GenBank/DDBJ whole genome shotgun (WGS) entry which is preliminary data.</text>
</comment>
<sequence>MLKWRDTCTWSRRGLIIHDMYFIISFAGYLSPLTSLRHHISSADHQDEDYCYSRLPFRIVNGDKAQLYAWPHQASLQLYQAPYGWYHICGAVLIGPNKLLTAAHCIDGQLARNLRVEVGAINLYEAPNAYEQTIAVSSITMHPQYNGNANGYPNDIGVIRTSSSFTYNKNVQPASLAPQGSSFANSQCVITGWGRTVGGGSGASHLKQAYITKITTAQCRSYWGASVTDKHICVFEASDPAGTRPSACNGDSGGPMMCGNNYGLLAGVTSWGVSSCSGDYPSVYTRVSEYIDWVNSR</sequence>
<dbReference type="GO" id="GO:0004252">
    <property type="term" value="F:serine-type endopeptidase activity"/>
    <property type="evidence" value="ECO:0007669"/>
    <property type="project" value="InterPro"/>
</dbReference>
<dbReference type="InterPro" id="IPR033116">
    <property type="entry name" value="TRYPSIN_SER"/>
</dbReference>
<dbReference type="InterPro" id="IPR001314">
    <property type="entry name" value="Peptidase_S1A"/>
</dbReference>
<dbReference type="AlphaFoldDB" id="A0AAV2I6S7"/>
<dbReference type="FunFam" id="2.40.10.10:FF:000036">
    <property type="entry name" value="Trypsin beta"/>
    <property type="match status" value="1"/>
</dbReference>
<accession>A0AAV2I6S7</accession>
<evidence type="ECO:0000256" key="2">
    <source>
        <dbReference type="ARBA" id="ARBA00022801"/>
    </source>
</evidence>
<evidence type="ECO:0000256" key="1">
    <source>
        <dbReference type="ARBA" id="ARBA00022670"/>
    </source>
</evidence>
<dbReference type="PROSITE" id="PS50240">
    <property type="entry name" value="TRYPSIN_DOM"/>
    <property type="match status" value="1"/>
</dbReference>
<dbReference type="PROSITE" id="PS00134">
    <property type="entry name" value="TRYPSIN_HIS"/>
    <property type="match status" value="1"/>
</dbReference>
<reference evidence="7 8" key="1">
    <citation type="submission" date="2024-04" db="EMBL/GenBank/DDBJ databases">
        <authorList>
            <consortium name="Genoscope - CEA"/>
            <person name="William W."/>
        </authorList>
    </citation>
    <scope>NUCLEOTIDE SEQUENCE [LARGE SCALE GENOMIC DNA]</scope>
</reference>
<dbReference type="GO" id="GO:0005615">
    <property type="term" value="C:extracellular space"/>
    <property type="evidence" value="ECO:0007669"/>
    <property type="project" value="TreeGrafter"/>
</dbReference>
<keyword evidence="8" id="KW-1185">Reference proteome</keyword>
<dbReference type="CDD" id="cd00190">
    <property type="entry name" value="Tryp_SPc"/>
    <property type="match status" value="1"/>
</dbReference>
<dbReference type="PRINTS" id="PR00722">
    <property type="entry name" value="CHYMOTRYPSIN"/>
</dbReference>
<dbReference type="GO" id="GO:0006508">
    <property type="term" value="P:proteolysis"/>
    <property type="evidence" value="ECO:0007669"/>
    <property type="project" value="UniProtKB-KW"/>
</dbReference>
<dbReference type="SMART" id="SM00020">
    <property type="entry name" value="Tryp_SPc"/>
    <property type="match status" value="1"/>
</dbReference>
<evidence type="ECO:0000259" key="6">
    <source>
        <dbReference type="PROSITE" id="PS50240"/>
    </source>
</evidence>
<dbReference type="InterPro" id="IPR018114">
    <property type="entry name" value="TRYPSIN_HIS"/>
</dbReference>
<keyword evidence="3 5" id="KW-0720">Serine protease</keyword>
<evidence type="ECO:0000313" key="7">
    <source>
        <dbReference type="EMBL" id="CAL1542437.1"/>
    </source>
</evidence>
<dbReference type="InterPro" id="IPR050850">
    <property type="entry name" value="Peptidase_S1_Elastase_sf"/>
</dbReference>
<organism evidence="7 8">
    <name type="scientific">Lymnaea stagnalis</name>
    <name type="common">Great pond snail</name>
    <name type="synonym">Helix stagnalis</name>
    <dbReference type="NCBI Taxonomy" id="6523"/>
    <lineage>
        <taxon>Eukaryota</taxon>
        <taxon>Metazoa</taxon>
        <taxon>Spiralia</taxon>
        <taxon>Lophotrochozoa</taxon>
        <taxon>Mollusca</taxon>
        <taxon>Gastropoda</taxon>
        <taxon>Heterobranchia</taxon>
        <taxon>Euthyneura</taxon>
        <taxon>Panpulmonata</taxon>
        <taxon>Hygrophila</taxon>
        <taxon>Lymnaeoidea</taxon>
        <taxon>Lymnaeidae</taxon>
        <taxon>Lymnaea</taxon>
    </lineage>
</organism>
<keyword evidence="4" id="KW-1015">Disulfide bond</keyword>
<dbReference type="InterPro" id="IPR043504">
    <property type="entry name" value="Peptidase_S1_PA_chymotrypsin"/>
</dbReference>
<keyword evidence="1 5" id="KW-0645">Protease</keyword>
<evidence type="ECO:0000256" key="5">
    <source>
        <dbReference type="RuleBase" id="RU363034"/>
    </source>
</evidence>
<dbReference type="SUPFAM" id="SSF50494">
    <property type="entry name" value="Trypsin-like serine proteases"/>
    <property type="match status" value="1"/>
</dbReference>
<dbReference type="Proteomes" id="UP001497497">
    <property type="component" value="Unassembled WGS sequence"/>
</dbReference>
<dbReference type="Gene3D" id="2.40.10.10">
    <property type="entry name" value="Trypsin-like serine proteases"/>
    <property type="match status" value="1"/>
</dbReference>
<proteinExistence type="predicted"/>
<dbReference type="FunFam" id="2.40.10.10:FF:000068">
    <property type="entry name" value="transmembrane protease serine 2"/>
    <property type="match status" value="1"/>
</dbReference>